<organism evidence="1 2">
    <name type="scientific">Pelagicoccus albus</name>
    <dbReference type="NCBI Taxonomy" id="415222"/>
    <lineage>
        <taxon>Bacteria</taxon>
        <taxon>Pseudomonadati</taxon>
        <taxon>Verrucomicrobiota</taxon>
        <taxon>Opitutia</taxon>
        <taxon>Puniceicoccales</taxon>
        <taxon>Pelagicoccaceae</taxon>
        <taxon>Pelagicoccus</taxon>
    </lineage>
</organism>
<dbReference type="RefSeq" id="WP_185661164.1">
    <property type="nucleotide sequence ID" value="NZ_CAWPOO010000012.1"/>
</dbReference>
<evidence type="ECO:0000313" key="1">
    <source>
        <dbReference type="EMBL" id="MBC2607315.1"/>
    </source>
</evidence>
<name>A0A7X1B7Y0_9BACT</name>
<accession>A0A7X1B7Y0</accession>
<keyword evidence="2" id="KW-1185">Reference proteome</keyword>
<dbReference type="AlphaFoldDB" id="A0A7X1B7Y0"/>
<proteinExistence type="predicted"/>
<gene>
    <name evidence="1" type="ORF">H5P27_14785</name>
</gene>
<comment type="caution">
    <text evidence="1">The sequence shown here is derived from an EMBL/GenBank/DDBJ whole genome shotgun (WGS) entry which is preliminary data.</text>
</comment>
<dbReference type="EMBL" id="JACHVC010000012">
    <property type="protein sequence ID" value="MBC2607315.1"/>
    <property type="molecule type" value="Genomic_DNA"/>
</dbReference>
<evidence type="ECO:0000313" key="2">
    <source>
        <dbReference type="Proteomes" id="UP000526501"/>
    </source>
</evidence>
<reference evidence="1 2" key="1">
    <citation type="submission" date="2020-07" db="EMBL/GenBank/DDBJ databases">
        <authorList>
            <person name="Feng X."/>
        </authorList>
    </citation>
    <scope>NUCLEOTIDE SEQUENCE [LARGE SCALE GENOMIC DNA]</scope>
    <source>
        <strain evidence="1 2">JCM23202</strain>
    </source>
</reference>
<dbReference type="Proteomes" id="UP000526501">
    <property type="component" value="Unassembled WGS sequence"/>
</dbReference>
<sequence>MATLTISKAFSELFSAPLEAVLEAEEKYLSLWLKNLKSIKKIYVQGSGQQAKLKAGADLAELIDQYAPTVRLEGRIETALTMRIAGVKETSGSASGGLSLGPIHASGGFGFTSRNTQESVFQASTSFALSNKEFSLGEYLKTAKVSLASAADLDKAIQHLELDLKSRPTEGAE</sequence>
<protein>
    <submittedName>
        <fullName evidence="1">Uncharacterized protein</fullName>
    </submittedName>
</protein>